<dbReference type="EMBL" id="BAABGY010000005">
    <property type="protein sequence ID" value="GAA4324143.1"/>
    <property type="molecule type" value="Genomic_DNA"/>
</dbReference>
<dbReference type="Proteomes" id="UP001501725">
    <property type="component" value="Unassembled WGS sequence"/>
</dbReference>
<dbReference type="RefSeq" id="WP_345254096.1">
    <property type="nucleotide sequence ID" value="NZ_BAABGY010000005.1"/>
</dbReference>
<sequence length="185" mass="20220">MKRQLLILLLSGATLGAGAQGARSGPRFRSINSAGLTVGSYDTPIQFQTVNGLQWDGWYAGIGIAYDPYRIRTVPYFLDLRRRVGPAKLPFFLYADAGSQLVLAGTNKDGANHRWNGKLYFDAGVGYTVALKGRNAIELALGYSRKAVGATVTEPTFCPGGNCPDNVYRLDHTLRRVMIRAGWSF</sequence>
<name>A0ABP8GGS9_9BACT</name>
<comment type="caution">
    <text evidence="2">The sequence shown here is derived from an EMBL/GenBank/DDBJ whole genome shotgun (WGS) entry which is preliminary data.</text>
</comment>
<feature type="signal peptide" evidence="1">
    <location>
        <begin position="1"/>
        <end position="19"/>
    </location>
</feature>
<protein>
    <recommendedName>
        <fullName evidence="4">Outer membrane protein beta-barrel domain-containing protein</fullName>
    </recommendedName>
</protein>
<evidence type="ECO:0000313" key="3">
    <source>
        <dbReference type="Proteomes" id="UP001501725"/>
    </source>
</evidence>
<evidence type="ECO:0008006" key="4">
    <source>
        <dbReference type="Google" id="ProtNLM"/>
    </source>
</evidence>
<feature type="chain" id="PRO_5045196767" description="Outer membrane protein beta-barrel domain-containing protein" evidence="1">
    <location>
        <begin position="20"/>
        <end position="185"/>
    </location>
</feature>
<keyword evidence="3" id="KW-1185">Reference proteome</keyword>
<evidence type="ECO:0000256" key="1">
    <source>
        <dbReference type="SAM" id="SignalP"/>
    </source>
</evidence>
<reference evidence="3" key="1">
    <citation type="journal article" date="2019" name="Int. J. Syst. Evol. Microbiol.">
        <title>The Global Catalogue of Microorganisms (GCM) 10K type strain sequencing project: providing services to taxonomists for standard genome sequencing and annotation.</title>
        <authorList>
            <consortium name="The Broad Institute Genomics Platform"/>
            <consortium name="The Broad Institute Genome Sequencing Center for Infectious Disease"/>
            <person name="Wu L."/>
            <person name="Ma J."/>
        </authorList>
    </citation>
    <scope>NUCLEOTIDE SEQUENCE [LARGE SCALE GENOMIC DNA]</scope>
    <source>
        <strain evidence="3">JCM 17919</strain>
    </source>
</reference>
<evidence type="ECO:0000313" key="2">
    <source>
        <dbReference type="EMBL" id="GAA4324143.1"/>
    </source>
</evidence>
<accession>A0ABP8GGS9</accession>
<keyword evidence="1" id="KW-0732">Signal</keyword>
<proteinExistence type="predicted"/>
<gene>
    <name evidence="2" type="ORF">GCM10023184_11360</name>
</gene>
<organism evidence="2 3">
    <name type="scientific">Flaviaesturariibacter amylovorans</name>
    <dbReference type="NCBI Taxonomy" id="1084520"/>
    <lineage>
        <taxon>Bacteria</taxon>
        <taxon>Pseudomonadati</taxon>
        <taxon>Bacteroidota</taxon>
        <taxon>Chitinophagia</taxon>
        <taxon>Chitinophagales</taxon>
        <taxon>Chitinophagaceae</taxon>
        <taxon>Flaviaestuariibacter</taxon>
    </lineage>
</organism>